<keyword evidence="1" id="KW-0732">Signal</keyword>
<feature type="signal peptide" evidence="1">
    <location>
        <begin position="1"/>
        <end position="25"/>
    </location>
</feature>
<evidence type="ECO:0008006" key="4">
    <source>
        <dbReference type="Google" id="ProtNLM"/>
    </source>
</evidence>
<gene>
    <name evidence="2" type="ORF">HNP84_007045</name>
</gene>
<organism evidence="2 3">
    <name type="scientific">Thermocatellispora tengchongensis</name>
    <dbReference type="NCBI Taxonomy" id="1073253"/>
    <lineage>
        <taxon>Bacteria</taxon>
        <taxon>Bacillati</taxon>
        <taxon>Actinomycetota</taxon>
        <taxon>Actinomycetes</taxon>
        <taxon>Streptosporangiales</taxon>
        <taxon>Streptosporangiaceae</taxon>
        <taxon>Thermocatellispora</taxon>
    </lineage>
</organism>
<evidence type="ECO:0000256" key="1">
    <source>
        <dbReference type="SAM" id="SignalP"/>
    </source>
</evidence>
<accession>A0A840PH92</accession>
<evidence type="ECO:0000313" key="2">
    <source>
        <dbReference type="EMBL" id="MBB5137293.1"/>
    </source>
</evidence>
<evidence type="ECO:0000313" key="3">
    <source>
        <dbReference type="Proteomes" id="UP000578449"/>
    </source>
</evidence>
<reference evidence="2 3" key="1">
    <citation type="submission" date="2020-08" db="EMBL/GenBank/DDBJ databases">
        <title>Genomic Encyclopedia of Type Strains, Phase IV (KMG-IV): sequencing the most valuable type-strain genomes for metagenomic binning, comparative biology and taxonomic classification.</title>
        <authorList>
            <person name="Goeker M."/>
        </authorList>
    </citation>
    <scope>NUCLEOTIDE SEQUENCE [LARGE SCALE GENOMIC DNA]</scope>
    <source>
        <strain evidence="2 3">DSM 45615</strain>
    </source>
</reference>
<dbReference type="AlphaFoldDB" id="A0A840PH92"/>
<comment type="caution">
    <text evidence="2">The sequence shown here is derived from an EMBL/GenBank/DDBJ whole genome shotgun (WGS) entry which is preliminary data.</text>
</comment>
<dbReference type="RefSeq" id="WP_185054214.1">
    <property type="nucleotide sequence ID" value="NZ_BAABIX010000012.1"/>
</dbReference>
<dbReference type="EMBL" id="JACHGN010000017">
    <property type="protein sequence ID" value="MBB5137293.1"/>
    <property type="molecule type" value="Genomic_DNA"/>
</dbReference>
<protein>
    <recommendedName>
        <fullName evidence="4">Spore-associated protein A</fullName>
    </recommendedName>
</protein>
<keyword evidence="3" id="KW-1185">Reference proteome</keyword>
<proteinExistence type="predicted"/>
<name>A0A840PH92_9ACTN</name>
<sequence>MKKRSVLSSVLMAAALAFTGLTVMATPAQASQAEAQRICGSGYQFLKYMGTEKSIGAYLFYNSANGNNCAVGMHQYTAVGVRTKTNVWIQRQSDLRKVIDEGSYAYYAGPVYLYARNTCVKYGAYIDYNGGETTGINYWYFCG</sequence>
<dbReference type="Proteomes" id="UP000578449">
    <property type="component" value="Unassembled WGS sequence"/>
</dbReference>
<feature type="chain" id="PRO_5038929280" description="Spore-associated protein A" evidence="1">
    <location>
        <begin position="26"/>
        <end position="143"/>
    </location>
</feature>